<dbReference type="AlphaFoldDB" id="A0A318Y681"/>
<dbReference type="RefSeq" id="XP_025474862.1">
    <property type="nucleotide sequence ID" value="XM_025624356.1"/>
</dbReference>
<feature type="signal peptide" evidence="2">
    <location>
        <begin position="1"/>
        <end position="28"/>
    </location>
</feature>
<feature type="transmembrane region" description="Helical" evidence="1">
    <location>
        <begin position="37"/>
        <end position="62"/>
    </location>
</feature>
<evidence type="ECO:0000313" key="3">
    <source>
        <dbReference type="EMBL" id="PYH29384.1"/>
    </source>
</evidence>
<dbReference type="EMBL" id="KZ821494">
    <property type="protein sequence ID" value="PYH29384.1"/>
    <property type="molecule type" value="Genomic_DNA"/>
</dbReference>
<accession>A0A318Y681</accession>
<keyword evidence="2" id="KW-0732">Signal</keyword>
<proteinExistence type="predicted"/>
<keyword evidence="4" id="KW-1185">Reference proteome</keyword>
<organism evidence="3 4">
    <name type="scientific">Aspergillus neoniger (strain CBS 115656)</name>
    <dbReference type="NCBI Taxonomy" id="1448310"/>
    <lineage>
        <taxon>Eukaryota</taxon>
        <taxon>Fungi</taxon>
        <taxon>Dikarya</taxon>
        <taxon>Ascomycota</taxon>
        <taxon>Pezizomycotina</taxon>
        <taxon>Eurotiomycetes</taxon>
        <taxon>Eurotiomycetidae</taxon>
        <taxon>Eurotiales</taxon>
        <taxon>Aspergillaceae</taxon>
        <taxon>Aspergillus</taxon>
        <taxon>Aspergillus subgen. Circumdati</taxon>
    </lineage>
</organism>
<dbReference type="OrthoDB" id="10525611at2759"/>
<evidence type="ECO:0000256" key="1">
    <source>
        <dbReference type="SAM" id="Phobius"/>
    </source>
</evidence>
<gene>
    <name evidence="3" type="ORF">BO87DRAFT_380707</name>
</gene>
<dbReference type="GeneID" id="37126812"/>
<reference evidence="3" key="1">
    <citation type="submission" date="2016-12" db="EMBL/GenBank/DDBJ databases">
        <title>The genomes of Aspergillus section Nigri reveals drivers in fungal speciation.</title>
        <authorList>
            <consortium name="DOE Joint Genome Institute"/>
            <person name="Vesth T.C."/>
            <person name="Nybo J."/>
            <person name="Theobald S."/>
            <person name="Brandl J."/>
            <person name="Frisvad J.C."/>
            <person name="Nielsen K.F."/>
            <person name="Lyhne E.K."/>
            <person name="Kogle M.E."/>
            <person name="Kuo A."/>
            <person name="Riley R."/>
            <person name="Clum A."/>
            <person name="Nolan M."/>
            <person name="Lipzen A."/>
            <person name="Salamov A."/>
            <person name="Henrissat B."/>
            <person name="Wiebenga A."/>
            <person name="De Vries R.P."/>
            <person name="Grigoriev I.V."/>
            <person name="Mortensen U.H."/>
            <person name="Andersen M.R."/>
            <person name="Baker S.E."/>
        </authorList>
    </citation>
    <scope>NUCLEOTIDE SEQUENCE [LARGE SCALE GENOMIC DNA]</scope>
    <source>
        <strain evidence="3">CBS 115656</strain>
    </source>
</reference>
<keyword evidence="1" id="KW-1133">Transmembrane helix</keyword>
<name>A0A318Y681_ASPNB</name>
<feature type="chain" id="PRO_5016386722" evidence="2">
    <location>
        <begin position="29"/>
        <end position="70"/>
    </location>
</feature>
<evidence type="ECO:0000313" key="4">
    <source>
        <dbReference type="Proteomes" id="UP000247647"/>
    </source>
</evidence>
<keyword evidence="1" id="KW-0472">Membrane</keyword>
<evidence type="ECO:0000256" key="2">
    <source>
        <dbReference type="SAM" id="SignalP"/>
    </source>
</evidence>
<dbReference type="Proteomes" id="UP000247647">
    <property type="component" value="Unassembled WGS sequence"/>
</dbReference>
<protein>
    <submittedName>
        <fullName evidence="3">Uncharacterized protein</fullName>
    </submittedName>
</protein>
<sequence length="70" mass="7536">MAYLTKHEIIAALSCLCLSLLLFAASAAAPPYVSRQAVVFCFLLSVPFTVGYCVIFLVQLVAMSIRHSVG</sequence>
<keyword evidence="1" id="KW-0812">Transmembrane</keyword>